<dbReference type="GO" id="GO:0042597">
    <property type="term" value="C:periplasmic space"/>
    <property type="evidence" value="ECO:0007669"/>
    <property type="project" value="UniProtKB-SubCell"/>
</dbReference>
<dbReference type="AlphaFoldDB" id="A0A1E5QQR6"/>
<keyword evidence="4" id="KW-0574">Periplasm</keyword>
<dbReference type="InterPro" id="IPR001188">
    <property type="entry name" value="Sperm_putr-bd"/>
</dbReference>
<comment type="subcellular location">
    <subcellularLocation>
        <location evidence="1">Periplasm</location>
    </subcellularLocation>
</comment>
<keyword evidence="3" id="KW-0732">Signal</keyword>
<dbReference type="SUPFAM" id="SSF53850">
    <property type="entry name" value="Periplasmic binding protein-like II"/>
    <property type="match status" value="1"/>
</dbReference>
<keyword evidence="2" id="KW-0813">Transport</keyword>
<dbReference type="GO" id="GO:0019808">
    <property type="term" value="F:polyamine binding"/>
    <property type="evidence" value="ECO:0007669"/>
    <property type="project" value="InterPro"/>
</dbReference>
<evidence type="ECO:0000313" key="7">
    <source>
        <dbReference type="EMBL" id="OEJ77002.1"/>
    </source>
</evidence>
<keyword evidence="6" id="KW-1133">Transmembrane helix</keyword>
<keyword evidence="6" id="KW-0472">Membrane</keyword>
<protein>
    <submittedName>
        <fullName evidence="7">ABC transporter substrate-binding protein</fullName>
    </submittedName>
</protein>
<organism evidence="7">
    <name type="scientific">Desertifilum tharense IPPAS B-1220</name>
    <dbReference type="NCBI Taxonomy" id="1781255"/>
    <lineage>
        <taxon>Bacteria</taxon>
        <taxon>Bacillati</taxon>
        <taxon>Cyanobacteriota</taxon>
        <taxon>Cyanophyceae</taxon>
        <taxon>Desertifilales</taxon>
        <taxon>Desertifilaceae</taxon>
        <taxon>Desertifilum</taxon>
    </lineage>
</organism>
<dbReference type="EMBL" id="MJGC01000022">
    <property type="protein sequence ID" value="OEJ77002.1"/>
    <property type="molecule type" value="Genomic_DNA"/>
</dbReference>
<dbReference type="STRING" id="1781255.BH720_01955"/>
<dbReference type="PRINTS" id="PR00909">
    <property type="entry name" value="SPERMDNBNDNG"/>
</dbReference>
<feature type="transmembrane region" description="Helical" evidence="6">
    <location>
        <begin position="12"/>
        <end position="32"/>
    </location>
</feature>
<dbReference type="Pfam" id="PF13416">
    <property type="entry name" value="SBP_bac_8"/>
    <property type="match status" value="1"/>
</dbReference>
<dbReference type="PANTHER" id="PTHR30222:SF17">
    <property type="entry name" value="SPERMIDINE_PUTRESCINE-BINDING PERIPLASMIC PROTEIN"/>
    <property type="match status" value="1"/>
</dbReference>
<reference evidence="7" key="1">
    <citation type="submission" date="2016-09" db="EMBL/GenBank/DDBJ databases">
        <title>Draft genome of thermotolerant cyanobacterium Desertifilum sp. strain IPPAS B-1220.</title>
        <authorList>
            <person name="Sinetova M.A."/>
            <person name="Bolakhan K."/>
            <person name="Zayadan B.K."/>
            <person name="Mironov K.S."/>
            <person name="Ustinova V."/>
            <person name="Kupriyanova E.V."/>
            <person name="Sidorov R.A."/>
            <person name="Skrypnik A.N."/>
            <person name="Gogoleva N.E."/>
            <person name="Gogolev Y.V."/>
            <person name="Los D.A."/>
        </authorList>
    </citation>
    <scope>NUCLEOTIDE SEQUENCE [LARGE SCALE GENOMIC DNA]</scope>
    <source>
        <strain evidence="7">IPPAS B-1220</strain>
    </source>
</reference>
<evidence type="ECO:0000256" key="1">
    <source>
        <dbReference type="ARBA" id="ARBA00004418"/>
    </source>
</evidence>
<dbReference type="InterPro" id="IPR006059">
    <property type="entry name" value="SBP"/>
</dbReference>
<evidence type="ECO:0000256" key="5">
    <source>
        <dbReference type="PIRSR" id="PIRSR019574-1"/>
    </source>
</evidence>
<comment type="caution">
    <text evidence="7">The sequence shown here is derived from an EMBL/GenBank/DDBJ whole genome shotgun (WGS) entry which is preliminary data.</text>
</comment>
<sequence length="364" mass="41907">MLFWQKYPKDIRFYLGLFMAVLILVVGVHSGLKLGSSLFKNELRIYNWSTYIDPDIIIEFEKQNKIKISYDTYESNEELYEQLKHHSAHYDIIFPSDYMIEIMIAEGMLRKLDRQAIPNAVHLEPQFINPPYDPGNQYSFPYQWGTLGIGYNQRATQTEIDSWSAMFDPQYEGRTAWLDATRYTLGVILIYLGFDPNTTKVDEINQARDWIIQHKAAIAAFPPDTGELLLDRGDVDLTFEWSGDVFQVMKHNPDLRYVIPKEGTIIWMDNIAIPKHCHHPTLAHKFINFVLEPEVGAQISNFIHYGTPNKSAIARGLISPQDLENPGIYPPPEVFSKLQYIKDVGEATALYEQAWAEVRAGIGR</sequence>
<evidence type="ECO:0000256" key="2">
    <source>
        <dbReference type="ARBA" id="ARBA00022448"/>
    </source>
</evidence>
<dbReference type="CDD" id="cd13590">
    <property type="entry name" value="PBP2_PotD_PotF_like"/>
    <property type="match status" value="1"/>
</dbReference>
<proteinExistence type="predicted"/>
<dbReference type="GO" id="GO:0015846">
    <property type="term" value="P:polyamine transport"/>
    <property type="evidence" value="ECO:0007669"/>
    <property type="project" value="InterPro"/>
</dbReference>
<dbReference type="Gene3D" id="3.40.190.10">
    <property type="entry name" value="Periplasmic binding protein-like II"/>
    <property type="match status" value="2"/>
</dbReference>
<dbReference type="PANTHER" id="PTHR30222">
    <property type="entry name" value="SPERMIDINE/PUTRESCINE-BINDING PERIPLASMIC PROTEIN"/>
    <property type="match status" value="1"/>
</dbReference>
<name>A0A1E5QQR6_9CYAN</name>
<dbReference type="PIRSF" id="PIRSF019574">
    <property type="entry name" value="Periplasmic_polyamine_BP"/>
    <property type="match status" value="1"/>
</dbReference>
<gene>
    <name evidence="7" type="ORF">BH720_01955</name>
</gene>
<keyword evidence="6" id="KW-0812">Transmembrane</keyword>
<feature type="binding site" evidence="5">
    <location>
        <position position="98"/>
    </location>
    <ligand>
        <name>spermidine</name>
        <dbReference type="ChEBI" id="CHEBI:57834"/>
    </ligand>
</feature>
<accession>A0A1E5QQR6</accession>
<evidence type="ECO:0000256" key="4">
    <source>
        <dbReference type="ARBA" id="ARBA00022764"/>
    </source>
</evidence>
<evidence type="ECO:0000256" key="6">
    <source>
        <dbReference type="SAM" id="Phobius"/>
    </source>
</evidence>
<evidence type="ECO:0000256" key="3">
    <source>
        <dbReference type="ARBA" id="ARBA00022729"/>
    </source>
</evidence>